<comment type="caution">
    <text evidence="2">The sequence shown here is derived from an EMBL/GenBank/DDBJ whole genome shotgun (WGS) entry which is preliminary data.</text>
</comment>
<feature type="domain" description="DUF4365" evidence="1">
    <location>
        <begin position="8"/>
        <end position="140"/>
    </location>
</feature>
<reference evidence="3" key="1">
    <citation type="submission" date="2023-07" db="EMBL/GenBank/DDBJ databases">
        <title>Chryseobacterium sp. strain PBS4-4 Genome sequencing and assembly.</title>
        <authorList>
            <person name="Jung Y."/>
        </authorList>
    </citation>
    <scope>NUCLEOTIDE SEQUENCE [LARGE SCALE GENOMIC DNA]</scope>
    <source>
        <strain evidence="3">PBS4-4</strain>
    </source>
</reference>
<name>A0ABT2W426_9FLAO</name>
<organism evidence="2 3">
    <name type="scientific">Chryseobacterium edaphi</name>
    <dbReference type="NCBI Taxonomy" id="2976532"/>
    <lineage>
        <taxon>Bacteria</taxon>
        <taxon>Pseudomonadati</taxon>
        <taxon>Bacteroidota</taxon>
        <taxon>Flavobacteriia</taxon>
        <taxon>Flavobacteriales</taxon>
        <taxon>Weeksellaceae</taxon>
        <taxon>Chryseobacterium group</taxon>
        <taxon>Chryseobacterium</taxon>
    </lineage>
</organism>
<evidence type="ECO:0000313" key="3">
    <source>
        <dbReference type="Proteomes" id="UP001208649"/>
    </source>
</evidence>
<dbReference type="RefSeq" id="WP_263002382.1">
    <property type="nucleotide sequence ID" value="NZ_JAOTEM010000001.1"/>
</dbReference>
<gene>
    <name evidence="2" type="ORF">NZ698_07115</name>
</gene>
<proteinExistence type="predicted"/>
<sequence length="317" mass="36755">MNRYNPTERIGVNETEKIVIQNLGWIFREQPIVDVGLYAIIEQVENGEPTGKFIAVQIKSGSGNFYKTDKGLSHYVTNIHYHYWINLCIPIILVAYIPEEGKTYWQEIKENNFKKNKKRWKIEIPFKQEFNEKSQNRLIKITSEKNDEKFDVYCGRVASNDFEDIISDLESINDATVCINNITAIMNLQSEEIGKKTEQFSLLNEKKSNNYSSEVSMLYKGLSKTMNLTAKRTETEIELFSQLYSVGISAFEKLLINLQVFNLKFENFGGDSNLLRQVPSQIDFAVKKFVVLRDTLKSMPTNNFIIFKEAKNQYLDV</sequence>
<dbReference type="Proteomes" id="UP001208649">
    <property type="component" value="Unassembled WGS sequence"/>
</dbReference>
<protein>
    <submittedName>
        <fullName evidence="2">DUF4365 domain-containing protein</fullName>
    </submittedName>
</protein>
<evidence type="ECO:0000259" key="1">
    <source>
        <dbReference type="Pfam" id="PF14280"/>
    </source>
</evidence>
<dbReference type="EMBL" id="JAOTEM010000001">
    <property type="protein sequence ID" value="MCU7616962.1"/>
    <property type="molecule type" value="Genomic_DNA"/>
</dbReference>
<dbReference type="Pfam" id="PF14280">
    <property type="entry name" value="DUF4365"/>
    <property type="match status" value="1"/>
</dbReference>
<evidence type="ECO:0000313" key="2">
    <source>
        <dbReference type="EMBL" id="MCU7616962.1"/>
    </source>
</evidence>
<keyword evidence="3" id="KW-1185">Reference proteome</keyword>
<accession>A0ABT2W426</accession>
<dbReference type="InterPro" id="IPR025375">
    <property type="entry name" value="DUF4365"/>
</dbReference>